<reference evidence="4" key="1">
    <citation type="submission" date="2022-12" db="EMBL/GenBank/DDBJ databases">
        <title>Bacterial isolates from different developmental stages of Nematostella vectensis.</title>
        <authorList>
            <person name="Fraune S."/>
        </authorList>
    </citation>
    <scope>NUCLEOTIDE SEQUENCE</scope>
    <source>
        <strain evidence="4">G21630-S1</strain>
    </source>
</reference>
<dbReference type="InterPro" id="IPR029044">
    <property type="entry name" value="Nucleotide-diphossugar_trans"/>
</dbReference>
<dbReference type="EMBL" id="JAPWGY010000003">
    <property type="protein sequence ID" value="MCZ4281377.1"/>
    <property type="molecule type" value="Genomic_DNA"/>
</dbReference>
<evidence type="ECO:0000256" key="2">
    <source>
        <dbReference type="ARBA" id="ARBA00022695"/>
    </source>
</evidence>
<keyword evidence="2" id="KW-0548">Nucleotidyltransferase</keyword>
<dbReference type="PANTHER" id="PTHR43584">
    <property type="entry name" value="NUCLEOTIDYL TRANSFERASE"/>
    <property type="match status" value="1"/>
</dbReference>
<accession>A0ABT4LJU9</accession>
<dbReference type="InterPro" id="IPR050065">
    <property type="entry name" value="GlmU-like"/>
</dbReference>
<evidence type="ECO:0000256" key="1">
    <source>
        <dbReference type="ARBA" id="ARBA00022679"/>
    </source>
</evidence>
<sequence>MTQMQVPQDKDRRIKTAMVLAAGLGVRMRPITDRLPKPLVPVLGTPMLETIIARLKAAEVASIVVNAFYLKEQIRDFIGAKNDPGLSLSEEDVLLETGGGVALALPRLGQKPFIVVNGDVCWLEGAEPAFERLMAAWNPEIMDALLLLHPTCRAVGYEGSGDFSMEPSGRLVRRQELQQAPFVFAGIQILHPKLFDKVPAGAFSLNLIYDRALENDRLYGLRHEGEWFHVGTPEGLVEVEERLKDRSNPSDFF</sequence>
<dbReference type="CDD" id="cd06422">
    <property type="entry name" value="NTP_transferase_like_1"/>
    <property type="match status" value="1"/>
</dbReference>
<organism evidence="4 5">
    <name type="scientific">Kiloniella laminariae</name>
    <dbReference type="NCBI Taxonomy" id="454162"/>
    <lineage>
        <taxon>Bacteria</taxon>
        <taxon>Pseudomonadati</taxon>
        <taxon>Pseudomonadota</taxon>
        <taxon>Alphaproteobacteria</taxon>
        <taxon>Rhodospirillales</taxon>
        <taxon>Kiloniellaceae</taxon>
        <taxon>Kiloniella</taxon>
    </lineage>
</organism>
<evidence type="ECO:0000313" key="5">
    <source>
        <dbReference type="Proteomes" id="UP001069802"/>
    </source>
</evidence>
<keyword evidence="1" id="KW-0808">Transferase</keyword>
<evidence type="ECO:0000259" key="3">
    <source>
        <dbReference type="Pfam" id="PF00483"/>
    </source>
</evidence>
<gene>
    <name evidence="4" type="ORF">O4H49_11350</name>
</gene>
<dbReference type="Gene3D" id="3.90.550.10">
    <property type="entry name" value="Spore Coat Polysaccharide Biosynthesis Protein SpsA, Chain A"/>
    <property type="match status" value="1"/>
</dbReference>
<keyword evidence="5" id="KW-1185">Reference proteome</keyword>
<dbReference type="PANTHER" id="PTHR43584:SF8">
    <property type="entry name" value="N-ACETYLMURAMATE ALPHA-1-PHOSPHATE URIDYLYLTRANSFERASE"/>
    <property type="match status" value="1"/>
</dbReference>
<proteinExistence type="predicted"/>
<feature type="domain" description="Nucleotidyl transferase" evidence="3">
    <location>
        <begin position="17"/>
        <end position="243"/>
    </location>
</feature>
<name>A0ABT4LJU9_9PROT</name>
<dbReference type="InterPro" id="IPR005835">
    <property type="entry name" value="NTP_transferase_dom"/>
</dbReference>
<evidence type="ECO:0000313" key="4">
    <source>
        <dbReference type="EMBL" id="MCZ4281377.1"/>
    </source>
</evidence>
<dbReference type="RefSeq" id="WP_269423534.1">
    <property type="nucleotide sequence ID" value="NZ_JAPWGY010000003.1"/>
</dbReference>
<comment type="caution">
    <text evidence="4">The sequence shown here is derived from an EMBL/GenBank/DDBJ whole genome shotgun (WGS) entry which is preliminary data.</text>
</comment>
<dbReference type="SUPFAM" id="SSF53448">
    <property type="entry name" value="Nucleotide-diphospho-sugar transferases"/>
    <property type="match status" value="1"/>
</dbReference>
<dbReference type="Pfam" id="PF00483">
    <property type="entry name" value="NTP_transferase"/>
    <property type="match status" value="1"/>
</dbReference>
<dbReference type="Proteomes" id="UP001069802">
    <property type="component" value="Unassembled WGS sequence"/>
</dbReference>
<protein>
    <submittedName>
        <fullName evidence="4">Nucleotidyltransferase family protein</fullName>
    </submittedName>
</protein>